<dbReference type="SUPFAM" id="SSF53098">
    <property type="entry name" value="Ribonuclease H-like"/>
    <property type="match status" value="1"/>
</dbReference>
<evidence type="ECO:0000256" key="8">
    <source>
        <dbReference type="ARBA" id="ARBA00023242"/>
    </source>
</evidence>
<dbReference type="InterPro" id="IPR008906">
    <property type="entry name" value="HATC_C_dom"/>
</dbReference>
<dbReference type="InterPro" id="IPR012337">
    <property type="entry name" value="RNaseH-like_sf"/>
</dbReference>
<dbReference type="SUPFAM" id="SSF57667">
    <property type="entry name" value="beta-beta-alpha zinc fingers"/>
    <property type="match status" value="1"/>
</dbReference>
<dbReference type="Pfam" id="PF02892">
    <property type="entry name" value="zf-BED"/>
    <property type="match status" value="1"/>
</dbReference>
<dbReference type="Proteomes" id="UP000604825">
    <property type="component" value="Unassembled WGS sequence"/>
</dbReference>
<dbReference type="GO" id="GO:0008270">
    <property type="term" value="F:zinc ion binding"/>
    <property type="evidence" value="ECO:0007669"/>
    <property type="project" value="UniProtKB-KW"/>
</dbReference>
<protein>
    <recommendedName>
        <fullName evidence="10">BED-type domain-containing protein</fullName>
    </recommendedName>
</protein>
<name>A0A811R2C8_9POAL</name>
<keyword evidence="8" id="KW-0539">Nucleus</keyword>
<dbReference type="OrthoDB" id="1893698at2759"/>
<dbReference type="AlphaFoldDB" id="A0A811R2C8"/>
<sequence length="312" mass="35665">MVPRSDVWEHFSKIKLDNGEERAKCKYCGKQLRYDTKLNGTSSMKAHLKICKKNPHKPIVDNQGDGLKEFDRSIARVRAAVKYVRSGPSRLVKFKKGAELAKVQTKAFFNLDVCTRWNSTYLMLQTAQEYEKAFERYSDEDPYYSLELESQKLWAIVNTYFCDLFEEYRELYAPSPSDKMSNKGSANTTVKFELDKYLSEDNEELSKSFDIIKWWKNNATRFPIMSHMARDLLAIPISTVASESAFSSGGRTLDDFRTSLTPTMVERLVCTNDWLCGNNYISVEEDTEALARIEEEIGALAISEDSTTATAS</sequence>
<evidence type="ECO:0000259" key="10">
    <source>
        <dbReference type="PROSITE" id="PS50808"/>
    </source>
</evidence>
<evidence type="ECO:0000313" key="12">
    <source>
        <dbReference type="Proteomes" id="UP000604825"/>
    </source>
</evidence>
<dbReference type="InterPro" id="IPR036236">
    <property type="entry name" value="Znf_C2H2_sf"/>
</dbReference>
<gene>
    <name evidence="11" type="ORF">NCGR_LOCUS46786</name>
</gene>
<keyword evidence="3 9" id="KW-0863">Zinc-finger</keyword>
<evidence type="ECO:0000256" key="5">
    <source>
        <dbReference type="ARBA" id="ARBA00023015"/>
    </source>
</evidence>
<comment type="subcellular location">
    <subcellularLocation>
        <location evidence="1">Nucleus</location>
    </subcellularLocation>
</comment>
<evidence type="ECO:0000256" key="2">
    <source>
        <dbReference type="ARBA" id="ARBA00022723"/>
    </source>
</evidence>
<evidence type="ECO:0000256" key="4">
    <source>
        <dbReference type="ARBA" id="ARBA00022833"/>
    </source>
</evidence>
<keyword evidence="2" id="KW-0479">Metal-binding</keyword>
<evidence type="ECO:0000256" key="6">
    <source>
        <dbReference type="ARBA" id="ARBA00023125"/>
    </source>
</evidence>
<dbReference type="InterPro" id="IPR003656">
    <property type="entry name" value="Znf_BED"/>
</dbReference>
<evidence type="ECO:0000313" key="11">
    <source>
        <dbReference type="EMBL" id="CAD6263481.1"/>
    </source>
</evidence>
<keyword evidence="6" id="KW-0238">DNA-binding</keyword>
<keyword evidence="12" id="KW-1185">Reference proteome</keyword>
<dbReference type="PANTHER" id="PTHR46481">
    <property type="entry name" value="ZINC FINGER BED DOMAIN-CONTAINING PROTEIN 4"/>
    <property type="match status" value="1"/>
</dbReference>
<evidence type="ECO:0000256" key="3">
    <source>
        <dbReference type="ARBA" id="ARBA00022771"/>
    </source>
</evidence>
<accession>A0A811R2C8</accession>
<dbReference type="Pfam" id="PF05699">
    <property type="entry name" value="Dimer_Tnp_hAT"/>
    <property type="match status" value="1"/>
</dbReference>
<reference evidence="11" key="1">
    <citation type="submission" date="2020-10" db="EMBL/GenBank/DDBJ databases">
        <authorList>
            <person name="Han B."/>
            <person name="Lu T."/>
            <person name="Zhao Q."/>
            <person name="Huang X."/>
            <person name="Zhao Y."/>
        </authorList>
    </citation>
    <scope>NUCLEOTIDE SEQUENCE</scope>
</reference>
<dbReference type="GO" id="GO:0046983">
    <property type="term" value="F:protein dimerization activity"/>
    <property type="evidence" value="ECO:0007669"/>
    <property type="project" value="InterPro"/>
</dbReference>
<keyword evidence="5" id="KW-0805">Transcription regulation</keyword>
<dbReference type="GO" id="GO:0003677">
    <property type="term" value="F:DNA binding"/>
    <property type="evidence" value="ECO:0007669"/>
    <property type="project" value="UniProtKB-KW"/>
</dbReference>
<dbReference type="EMBL" id="CAJGYO010000012">
    <property type="protein sequence ID" value="CAD6263481.1"/>
    <property type="molecule type" value="Genomic_DNA"/>
</dbReference>
<evidence type="ECO:0000256" key="1">
    <source>
        <dbReference type="ARBA" id="ARBA00004123"/>
    </source>
</evidence>
<proteinExistence type="predicted"/>
<evidence type="ECO:0000256" key="7">
    <source>
        <dbReference type="ARBA" id="ARBA00023163"/>
    </source>
</evidence>
<evidence type="ECO:0000256" key="9">
    <source>
        <dbReference type="PROSITE-ProRule" id="PRU00027"/>
    </source>
</evidence>
<organism evidence="11 12">
    <name type="scientific">Miscanthus lutarioriparius</name>
    <dbReference type="NCBI Taxonomy" id="422564"/>
    <lineage>
        <taxon>Eukaryota</taxon>
        <taxon>Viridiplantae</taxon>
        <taxon>Streptophyta</taxon>
        <taxon>Embryophyta</taxon>
        <taxon>Tracheophyta</taxon>
        <taxon>Spermatophyta</taxon>
        <taxon>Magnoliopsida</taxon>
        <taxon>Liliopsida</taxon>
        <taxon>Poales</taxon>
        <taxon>Poaceae</taxon>
        <taxon>PACMAD clade</taxon>
        <taxon>Panicoideae</taxon>
        <taxon>Andropogonodae</taxon>
        <taxon>Andropogoneae</taxon>
        <taxon>Saccharinae</taxon>
        <taxon>Miscanthus</taxon>
    </lineage>
</organism>
<keyword evidence="4" id="KW-0862">Zinc</keyword>
<dbReference type="GO" id="GO:0005634">
    <property type="term" value="C:nucleus"/>
    <property type="evidence" value="ECO:0007669"/>
    <property type="project" value="UniProtKB-SubCell"/>
</dbReference>
<dbReference type="InterPro" id="IPR052035">
    <property type="entry name" value="ZnF_BED_domain_contain"/>
</dbReference>
<dbReference type="SMART" id="SM00614">
    <property type="entry name" value="ZnF_BED"/>
    <property type="match status" value="1"/>
</dbReference>
<feature type="domain" description="BED-type" evidence="10">
    <location>
        <begin position="2"/>
        <end position="63"/>
    </location>
</feature>
<keyword evidence="7" id="KW-0804">Transcription</keyword>
<comment type="caution">
    <text evidence="11">The sequence shown here is derived from an EMBL/GenBank/DDBJ whole genome shotgun (WGS) entry which is preliminary data.</text>
</comment>
<dbReference type="PANTHER" id="PTHR46481:SF7">
    <property type="entry name" value="ZINC FINGER BED DOMAIN-CONTAINING PROTEIN RICESLEEPER 2-LIKE"/>
    <property type="match status" value="1"/>
</dbReference>
<dbReference type="PROSITE" id="PS50808">
    <property type="entry name" value="ZF_BED"/>
    <property type="match status" value="1"/>
</dbReference>